<proteinExistence type="predicted"/>
<keyword evidence="2" id="KW-0472">Membrane</keyword>
<evidence type="ECO:0000256" key="2">
    <source>
        <dbReference type="SAM" id="Phobius"/>
    </source>
</evidence>
<keyword evidence="2" id="KW-1133">Transmembrane helix</keyword>
<dbReference type="Proteomes" id="UP000016057">
    <property type="component" value="Unassembled WGS sequence"/>
</dbReference>
<feature type="domain" description="Zinc-ribbon" evidence="3">
    <location>
        <begin position="3"/>
        <end position="25"/>
    </location>
</feature>
<sequence>MKKCKKCGTELRDGAEFCSECGAKVKAKKWVPWTIGGVVVVLLGGGIWFFAQNDDAKDITEGEPKQETVASKEEESLEKKLVENPTFLAAAVSWYGSTTQNNEGWDNWKLKTTAVEQWKMDPRCQNTEKGDGYYYAFKAKEERNNFSGYVISKDKHTIYLYSRYSVAEGVPEKPFATITIADLAKKIEEEGKTSEIEKQAKEIKVSGEDKEEKKEEKDPVLELGNKQVELHDYMEKWQKAMGQEYTEAPVDPDEDGIIEMKDVTITNHLDGKEDALLSIEGKFVDVSIVKPSKQGYQVVAAYSGVSENAKKYRYLFVLHDNKPEVLVATLPAAIGETKKGPAINFVPTKNEALPSAFAEIVKTGKAPEAPKKAKNVVNSLEDAKEIYKKALNRDCEEGTEPYPDAPGMGKNGEPIPGEMSSKWKENSDGTYTYFYSVNNGGAIRGHTTIYPDGSVERFTAHNGQFIGGKCTYQDVEDGTAEKKLMGLGDEELANAGING</sequence>
<feature type="region of interest" description="Disordered" evidence="1">
    <location>
        <begin position="198"/>
        <end position="219"/>
    </location>
</feature>
<dbReference type="InterPro" id="IPR031927">
    <property type="entry name" value="DUF4767"/>
</dbReference>
<gene>
    <name evidence="5" type="ORF">C683_0995</name>
</gene>
<reference evidence="5 6" key="1">
    <citation type="journal article" date="2013" name="Genome Announc.">
        <title>Draft Genome Sequence of Catellicoccus marimammalium, a Novel Species Commonly Found in Gull Feces.</title>
        <authorList>
            <person name="Weigand M.R."/>
            <person name="Ryu H."/>
            <person name="Bozcek L."/>
            <person name="Konstantinidis K.T."/>
            <person name="Santo Domingo J.W."/>
        </authorList>
    </citation>
    <scope>NUCLEOTIDE SEQUENCE [LARGE SCALE GENOMIC DNA]</scope>
    <source>
        <strain evidence="5 6">M35/04/3</strain>
    </source>
</reference>
<dbReference type="Pfam" id="PF13240">
    <property type="entry name" value="Zn_Ribbon_1"/>
    <property type="match status" value="1"/>
</dbReference>
<evidence type="ECO:0000259" key="3">
    <source>
        <dbReference type="Pfam" id="PF13240"/>
    </source>
</evidence>
<protein>
    <recommendedName>
        <fullName evidence="7">Zinc-ribbon domain-containing protein</fullName>
    </recommendedName>
</protein>
<dbReference type="InterPro" id="IPR026870">
    <property type="entry name" value="Zinc_ribbon_dom"/>
</dbReference>
<evidence type="ECO:0000256" key="1">
    <source>
        <dbReference type="SAM" id="MobiDB-lite"/>
    </source>
</evidence>
<dbReference type="Pfam" id="PF15983">
    <property type="entry name" value="DUF4767"/>
    <property type="match status" value="1"/>
</dbReference>
<dbReference type="PATRIC" id="fig|1234409.3.peg.946"/>
<evidence type="ECO:0000313" key="5">
    <source>
        <dbReference type="EMBL" id="EKU26999.1"/>
    </source>
</evidence>
<evidence type="ECO:0008006" key="7">
    <source>
        <dbReference type="Google" id="ProtNLM"/>
    </source>
</evidence>
<keyword evidence="2" id="KW-0812">Transmembrane</keyword>
<evidence type="ECO:0000259" key="4">
    <source>
        <dbReference type="Pfam" id="PF15983"/>
    </source>
</evidence>
<keyword evidence="6" id="KW-1185">Reference proteome</keyword>
<dbReference type="OrthoDB" id="2149782at2"/>
<feature type="transmembrane region" description="Helical" evidence="2">
    <location>
        <begin position="30"/>
        <end position="51"/>
    </location>
</feature>
<dbReference type="RefSeq" id="WP_009491564.1">
    <property type="nucleotide sequence ID" value="NZ_AMYT01000021.1"/>
</dbReference>
<dbReference type="EMBL" id="AMYT01000021">
    <property type="protein sequence ID" value="EKU26999.1"/>
    <property type="molecule type" value="Genomic_DNA"/>
</dbReference>
<evidence type="ECO:0000313" key="6">
    <source>
        <dbReference type="Proteomes" id="UP000016057"/>
    </source>
</evidence>
<comment type="caution">
    <text evidence="5">The sequence shown here is derived from an EMBL/GenBank/DDBJ whole genome shotgun (WGS) entry which is preliminary data.</text>
</comment>
<name>K8Z7N0_9ENTE</name>
<feature type="domain" description="DUF4767" evidence="4">
    <location>
        <begin position="225"/>
        <end position="361"/>
    </location>
</feature>
<dbReference type="AlphaFoldDB" id="K8Z7N0"/>
<accession>K8Z7N0</accession>
<dbReference type="eggNOG" id="ENOG5033AQ2">
    <property type="taxonomic scope" value="Bacteria"/>
</dbReference>
<organism evidence="5 6">
    <name type="scientific">Catellicoccus marimammalium M35/04/3</name>
    <dbReference type="NCBI Taxonomy" id="1234409"/>
    <lineage>
        <taxon>Bacteria</taxon>
        <taxon>Bacillati</taxon>
        <taxon>Bacillota</taxon>
        <taxon>Bacilli</taxon>
        <taxon>Lactobacillales</taxon>
        <taxon>Enterococcaceae</taxon>
        <taxon>Catellicoccus</taxon>
    </lineage>
</organism>